<name>A0ABQ4D0X8_9ACTN</name>
<organism evidence="1 2">
    <name type="scientific">Asanoa siamensis</name>
    <dbReference type="NCBI Taxonomy" id="926357"/>
    <lineage>
        <taxon>Bacteria</taxon>
        <taxon>Bacillati</taxon>
        <taxon>Actinomycetota</taxon>
        <taxon>Actinomycetes</taxon>
        <taxon>Micromonosporales</taxon>
        <taxon>Micromonosporaceae</taxon>
        <taxon>Asanoa</taxon>
    </lineage>
</organism>
<dbReference type="RefSeq" id="WP_203718042.1">
    <property type="nucleotide sequence ID" value="NZ_BONE01000081.1"/>
</dbReference>
<accession>A0ABQ4D0X8</accession>
<keyword evidence="2" id="KW-1185">Reference proteome</keyword>
<evidence type="ECO:0000313" key="1">
    <source>
        <dbReference type="EMBL" id="GIF77189.1"/>
    </source>
</evidence>
<gene>
    <name evidence="1" type="ORF">Asi02nite_67070</name>
</gene>
<sequence length="135" mass="15448">MRRTAAQFGLTDQQWQVAKHQLQDAIMEAAYERRMTWYSEVAAKVSVISVDPYSALMNHLLGAVFEDEHAAGRPALTSIVTHKDGDKEPGPGFYNEARSLGYRFTEPYVFWAEQVQNVFTHYGRSQPAVRRRQRG</sequence>
<proteinExistence type="predicted"/>
<dbReference type="EMBL" id="BONE01000081">
    <property type="protein sequence ID" value="GIF77189.1"/>
    <property type="molecule type" value="Genomic_DNA"/>
</dbReference>
<reference evidence="1 2" key="1">
    <citation type="submission" date="2021-01" db="EMBL/GenBank/DDBJ databases">
        <title>Whole genome shotgun sequence of Asanoa siamensis NBRC 107932.</title>
        <authorList>
            <person name="Komaki H."/>
            <person name="Tamura T."/>
        </authorList>
    </citation>
    <scope>NUCLEOTIDE SEQUENCE [LARGE SCALE GENOMIC DNA]</scope>
    <source>
        <strain evidence="1 2">NBRC 107932</strain>
    </source>
</reference>
<comment type="caution">
    <text evidence="1">The sequence shown here is derived from an EMBL/GenBank/DDBJ whole genome shotgun (WGS) entry which is preliminary data.</text>
</comment>
<protein>
    <submittedName>
        <fullName evidence="1">Uncharacterized protein</fullName>
    </submittedName>
</protein>
<dbReference type="Proteomes" id="UP000604117">
    <property type="component" value="Unassembled WGS sequence"/>
</dbReference>
<evidence type="ECO:0000313" key="2">
    <source>
        <dbReference type="Proteomes" id="UP000604117"/>
    </source>
</evidence>